<comment type="similarity">
    <text evidence="3">Belongs to the flavoredoxin family.</text>
</comment>
<dbReference type="Pfam" id="PF01613">
    <property type="entry name" value="Flavin_Reduct"/>
    <property type="match status" value="1"/>
</dbReference>
<evidence type="ECO:0000313" key="7">
    <source>
        <dbReference type="Proteomes" id="UP000675747"/>
    </source>
</evidence>
<dbReference type="InterPro" id="IPR002563">
    <property type="entry name" value="Flavin_Rdtase-like_dom"/>
</dbReference>
<dbReference type="EMBL" id="JAGQFT010000004">
    <property type="protein sequence ID" value="MBR0561188.1"/>
    <property type="molecule type" value="Genomic_DNA"/>
</dbReference>
<dbReference type="Proteomes" id="UP000675747">
    <property type="component" value="Unassembled WGS sequence"/>
</dbReference>
<dbReference type="Gene3D" id="2.30.110.10">
    <property type="entry name" value="Electron Transport, Fmn-binding Protein, Chain A"/>
    <property type="match status" value="1"/>
</dbReference>
<dbReference type="GO" id="GO:0010181">
    <property type="term" value="F:FMN binding"/>
    <property type="evidence" value="ECO:0007669"/>
    <property type="project" value="InterPro"/>
</dbReference>
<dbReference type="EMBL" id="JAGQFT020000001">
    <property type="protein sequence ID" value="MBS7455559.1"/>
    <property type="molecule type" value="Genomic_DNA"/>
</dbReference>
<evidence type="ECO:0000256" key="1">
    <source>
        <dbReference type="ARBA" id="ARBA00001917"/>
    </source>
</evidence>
<dbReference type="InterPro" id="IPR012349">
    <property type="entry name" value="Split_barrel_FMN-bd"/>
</dbReference>
<proteinExistence type="inferred from homology"/>
<comment type="caution">
    <text evidence="5">The sequence shown here is derived from an EMBL/GenBank/DDBJ whole genome shotgun (WGS) entry which is preliminary data.</text>
</comment>
<comment type="cofactor">
    <cofactor evidence="1">
        <name>FMN</name>
        <dbReference type="ChEBI" id="CHEBI:58210"/>
    </cofactor>
</comment>
<dbReference type="AlphaFoldDB" id="A0A8J8AYJ1"/>
<name>A0A8J8AYJ1_9GAMM</name>
<dbReference type="SUPFAM" id="SSF50475">
    <property type="entry name" value="FMN-binding split barrel"/>
    <property type="match status" value="1"/>
</dbReference>
<keyword evidence="7" id="KW-1185">Reference proteome</keyword>
<dbReference type="GO" id="GO:0016646">
    <property type="term" value="F:oxidoreductase activity, acting on the CH-NH group of donors, NAD or NADP as acceptor"/>
    <property type="evidence" value="ECO:0007669"/>
    <property type="project" value="UniProtKB-ARBA"/>
</dbReference>
<evidence type="ECO:0000313" key="5">
    <source>
        <dbReference type="EMBL" id="MBR0561188.1"/>
    </source>
</evidence>
<dbReference type="InterPro" id="IPR052174">
    <property type="entry name" value="Flavoredoxin"/>
</dbReference>
<dbReference type="PANTHER" id="PTHR43567:SF1">
    <property type="entry name" value="FLAVOREDOXIN"/>
    <property type="match status" value="1"/>
</dbReference>
<reference evidence="6 7" key="1">
    <citation type="journal article" date="2021" name="Microbiol. Resour. Announc.">
        <title>Draft Genome Sequence of Coralloluteibacterium stylophorae LMG 29479T.</title>
        <authorList>
            <person name="Karlyshev A.V."/>
            <person name="Kudryashova E.B."/>
            <person name="Ariskina E.V."/>
            <person name="Conroy A.P."/>
            <person name="Abidueva E.Y."/>
        </authorList>
    </citation>
    <scope>NUCLEOTIDE SEQUENCE [LARGE SCALE GENOMIC DNA]</scope>
    <source>
        <strain evidence="6 7">LMG 29479</strain>
    </source>
</reference>
<protein>
    <submittedName>
        <fullName evidence="5">Flavin reductase family protein</fullName>
    </submittedName>
</protein>
<gene>
    <name evidence="6" type="ORF">KB893_000215</name>
    <name evidence="5" type="ORF">KB893_01440</name>
</gene>
<evidence type="ECO:0000259" key="4">
    <source>
        <dbReference type="SMART" id="SM00903"/>
    </source>
</evidence>
<reference evidence="5" key="2">
    <citation type="submission" date="2021-04" db="EMBL/GenBank/DDBJ databases">
        <authorList>
            <person name="Karlyshev A.V."/>
        </authorList>
    </citation>
    <scope>NUCLEOTIDE SEQUENCE</scope>
    <source>
        <strain evidence="5">LMG 29479</strain>
    </source>
</reference>
<evidence type="ECO:0000256" key="3">
    <source>
        <dbReference type="ARBA" id="ARBA00038054"/>
    </source>
</evidence>
<sequence>MARSVRTQDFPLAQVRRWLEPGAVVLISSRWQGRDNIMTAGWHTVMDFTPSLVGCVIAQGNHSHAMIRDSRQCVINLPTTALTEAVVGIGNSTGAEVDKFRTFGLTPAPATRVEAPLIGECHAQFECVLHDDALVARYGFFVFEVVAAHVAVSPQRPETLHYRGGGEFMLPGRYVSRKAKFTKVS</sequence>
<evidence type="ECO:0000256" key="2">
    <source>
        <dbReference type="ARBA" id="ARBA00022630"/>
    </source>
</evidence>
<feature type="domain" description="Flavin reductase like" evidence="4">
    <location>
        <begin position="17"/>
        <end position="169"/>
    </location>
</feature>
<dbReference type="RefSeq" id="WP_211925153.1">
    <property type="nucleotide sequence ID" value="NZ_JAGQFT020000001.1"/>
</dbReference>
<dbReference type="SMART" id="SM00903">
    <property type="entry name" value="Flavin_Reduct"/>
    <property type="match status" value="1"/>
</dbReference>
<evidence type="ECO:0000313" key="6">
    <source>
        <dbReference type="EMBL" id="MBS7455559.1"/>
    </source>
</evidence>
<accession>A0A8J8AYJ1</accession>
<keyword evidence="2" id="KW-0285">Flavoprotein</keyword>
<dbReference type="PANTHER" id="PTHR43567">
    <property type="entry name" value="FLAVOREDOXIN-RELATED-RELATED"/>
    <property type="match status" value="1"/>
</dbReference>
<organism evidence="5">
    <name type="scientific">Coralloluteibacterium stylophorae</name>
    <dbReference type="NCBI Taxonomy" id="1776034"/>
    <lineage>
        <taxon>Bacteria</taxon>
        <taxon>Pseudomonadati</taxon>
        <taxon>Pseudomonadota</taxon>
        <taxon>Gammaproteobacteria</taxon>
        <taxon>Lysobacterales</taxon>
        <taxon>Lysobacteraceae</taxon>
        <taxon>Coralloluteibacterium</taxon>
    </lineage>
</organism>